<dbReference type="SMART" id="SM00459">
    <property type="entry name" value="Sorb"/>
    <property type="match status" value="1"/>
</dbReference>
<feature type="region of interest" description="Disordered" evidence="3">
    <location>
        <begin position="1"/>
        <end position="216"/>
    </location>
</feature>
<feature type="region of interest" description="Disordered" evidence="3">
    <location>
        <begin position="237"/>
        <end position="319"/>
    </location>
</feature>
<evidence type="ECO:0000256" key="3">
    <source>
        <dbReference type="SAM" id="MobiDB-lite"/>
    </source>
</evidence>
<feature type="compositionally biased region" description="Polar residues" evidence="3">
    <location>
        <begin position="435"/>
        <end position="452"/>
    </location>
</feature>
<feature type="compositionally biased region" description="Basic and acidic residues" evidence="3">
    <location>
        <begin position="482"/>
        <end position="500"/>
    </location>
</feature>
<dbReference type="EMBL" id="JACVVK020000413">
    <property type="protein sequence ID" value="KAK7475162.1"/>
    <property type="molecule type" value="Genomic_DNA"/>
</dbReference>
<feature type="compositionally biased region" description="Low complexity" evidence="3">
    <location>
        <begin position="504"/>
        <end position="517"/>
    </location>
</feature>
<gene>
    <name evidence="5" type="ORF">BaRGS_00033563</name>
</gene>
<evidence type="ECO:0000313" key="5">
    <source>
        <dbReference type="EMBL" id="KAK7475162.1"/>
    </source>
</evidence>
<feature type="compositionally biased region" description="Basic and acidic residues" evidence="3">
    <location>
        <begin position="246"/>
        <end position="261"/>
    </location>
</feature>
<feature type="non-terminal residue" evidence="5">
    <location>
        <position position="845"/>
    </location>
</feature>
<feature type="compositionally biased region" description="Basic and acidic residues" evidence="3">
    <location>
        <begin position="708"/>
        <end position="734"/>
    </location>
</feature>
<dbReference type="PROSITE" id="PS50831">
    <property type="entry name" value="SOHO"/>
    <property type="match status" value="1"/>
</dbReference>
<evidence type="ECO:0000256" key="1">
    <source>
        <dbReference type="ARBA" id="ARBA00004282"/>
    </source>
</evidence>
<feature type="compositionally biased region" description="Basic and acidic residues" evidence="3">
    <location>
        <begin position="296"/>
        <end position="309"/>
    </location>
</feature>
<keyword evidence="6" id="KW-1185">Reference proteome</keyword>
<feature type="compositionally biased region" description="Basic and acidic residues" evidence="3">
    <location>
        <begin position="747"/>
        <end position="783"/>
    </location>
</feature>
<dbReference type="InterPro" id="IPR003127">
    <property type="entry name" value="SoHo_dom"/>
</dbReference>
<dbReference type="GO" id="GO:0070161">
    <property type="term" value="C:anchoring junction"/>
    <property type="evidence" value="ECO:0007669"/>
    <property type="project" value="UniProtKB-SubCell"/>
</dbReference>
<reference evidence="5 6" key="1">
    <citation type="journal article" date="2023" name="Sci. Data">
        <title>Genome assembly of the Korean intertidal mud-creeper Batillaria attramentaria.</title>
        <authorList>
            <person name="Patra A.K."/>
            <person name="Ho P.T."/>
            <person name="Jun S."/>
            <person name="Lee S.J."/>
            <person name="Kim Y."/>
            <person name="Won Y.J."/>
        </authorList>
    </citation>
    <scope>NUCLEOTIDE SEQUENCE [LARGE SCALE GENOMIC DNA]</scope>
    <source>
        <strain evidence="5">Wonlab-2016</strain>
    </source>
</reference>
<name>A0ABD0JJJ0_9CAEN</name>
<accession>A0ABD0JJJ0</accession>
<feature type="region of interest" description="Disordered" evidence="3">
    <location>
        <begin position="821"/>
        <end position="845"/>
    </location>
</feature>
<feature type="domain" description="SoHo" evidence="4">
    <location>
        <begin position="664"/>
        <end position="726"/>
    </location>
</feature>
<feature type="region of interest" description="Disordered" evidence="3">
    <location>
        <begin position="708"/>
        <end position="789"/>
    </location>
</feature>
<sequence>MGPRVRGIAQDKVMPRASREPSNVGRGSSSPSDSSKSRGMNLFRRQQEKLAQLGADVQEINVGDATDTTFHHHQPPYSVQSSPGGTGPYAHTRSFSVDEGERTVPIIVQSRGGGGGVGPEAFQPIPRRGRKHSESADTFYHTRPAHDSGFSSWQSGLSEHAHGGRNFGVGSYSTLPAKSSASHLQGPRPSHPQGPRSLPGGGGGGRGIPTNQPLSVEADQPISDFDYHIYSTLPTIKPLRSSNRGHPLDLPDLEKERKFQDYSKPLWTNTDLPGPAPHGPDDSHSPPSDNAVSSSDSRDTIIAKSDDTKSTLQESLPDVKSEPKMIPVRVVHEDSGRGPAAGRTLDRMSETDAMEPLWGKRAGFNLILGGSASSLNGVLRITGVVCDYYFVIKFVLHWELDTLIFVEGADQSLSHVPSEPARTVQEKPPEPQLNGIKSPSYTSTSKPETSLKNIAPIWKPSGSPGGARKEYRPVRLNTSAKPADRTTRQQESGVKPEESYAWKPSRPSDSQDPSRLPTSALSYSPMATTTSTIVPDAQPVAISVLDDALRDRSREPRTAGGHLRTNGSVGDSVFADGKEDELQLPPTQSPYITLLQKSRENETQSDLNFNHIGKKPIVITSEGQLPRGAQYLGQKVTVEGDQKHTDSFYAIPTKEETTTTQTVEHRPIVYEGIGPLDKEGVPLAFRKNVDETKQHDWYKQMYKSLHKTDKKEEENKYRPTYKFPDDISDTKSEEDVTPYRPSYERSSSLKDDSGYRSEPEGRYKDLMRRSRSTSEREPREPRRNFSSSYWAPASVRSKIEVYRNQPRSIMDYEPGFSSIALREAKTQRPRSYSAHSLRDRKRKKK</sequence>
<comment type="caution">
    <text evidence="5">The sequence shown here is derived from an EMBL/GenBank/DDBJ whole genome shotgun (WGS) entry which is preliminary data.</text>
</comment>
<keyword evidence="2" id="KW-0965">Cell junction</keyword>
<feature type="compositionally biased region" description="Polar residues" evidence="3">
    <location>
        <begin position="171"/>
        <end position="183"/>
    </location>
</feature>
<evidence type="ECO:0000256" key="2">
    <source>
        <dbReference type="ARBA" id="ARBA00022949"/>
    </source>
</evidence>
<dbReference type="Proteomes" id="UP001519460">
    <property type="component" value="Unassembled WGS sequence"/>
</dbReference>
<dbReference type="AlphaFoldDB" id="A0ABD0JJJ0"/>
<dbReference type="Pfam" id="PF02208">
    <property type="entry name" value="Sorb"/>
    <property type="match status" value="1"/>
</dbReference>
<evidence type="ECO:0000259" key="4">
    <source>
        <dbReference type="PROSITE" id="PS50831"/>
    </source>
</evidence>
<evidence type="ECO:0000313" key="6">
    <source>
        <dbReference type="Proteomes" id="UP001519460"/>
    </source>
</evidence>
<feature type="region of interest" description="Disordered" evidence="3">
    <location>
        <begin position="416"/>
        <end position="522"/>
    </location>
</feature>
<proteinExistence type="predicted"/>
<protein>
    <recommendedName>
        <fullName evidence="4">SoHo domain-containing protein</fullName>
    </recommendedName>
</protein>
<organism evidence="5 6">
    <name type="scientific">Batillaria attramentaria</name>
    <dbReference type="NCBI Taxonomy" id="370345"/>
    <lineage>
        <taxon>Eukaryota</taxon>
        <taxon>Metazoa</taxon>
        <taxon>Spiralia</taxon>
        <taxon>Lophotrochozoa</taxon>
        <taxon>Mollusca</taxon>
        <taxon>Gastropoda</taxon>
        <taxon>Caenogastropoda</taxon>
        <taxon>Sorbeoconcha</taxon>
        <taxon>Cerithioidea</taxon>
        <taxon>Batillariidae</taxon>
        <taxon>Batillaria</taxon>
    </lineage>
</organism>
<comment type="subcellular location">
    <subcellularLocation>
        <location evidence="1">Cell junction</location>
    </subcellularLocation>
</comment>